<accession>A0A0E9RQL6</accession>
<dbReference type="EMBL" id="GBXM01077121">
    <property type="protein sequence ID" value="JAH31456.1"/>
    <property type="molecule type" value="Transcribed_RNA"/>
</dbReference>
<sequence length="14" mass="1765">MCKKKFNLYICNFL</sequence>
<reference evidence="1" key="2">
    <citation type="journal article" date="2015" name="Fish Shellfish Immunol.">
        <title>Early steps in the European eel (Anguilla anguilla)-Vibrio vulnificus interaction in the gills: Role of the RtxA13 toxin.</title>
        <authorList>
            <person name="Callol A."/>
            <person name="Pajuelo D."/>
            <person name="Ebbesson L."/>
            <person name="Teles M."/>
            <person name="MacKenzie S."/>
            <person name="Amaro C."/>
        </authorList>
    </citation>
    <scope>NUCLEOTIDE SEQUENCE</scope>
</reference>
<proteinExistence type="predicted"/>
<name>A0A0E9RQL6_ANGAN</name>
<protein>
    <submittedName>
        <fullName evidence="1">Uncharacterized protein</fullName>
    </submittedName>
</protein>
<organism evidence="1">
    <name type="scientific">Anguilla anguilla</name>
    <name type="common">European freshwater eel</name>
    <name type="synonym">Muraena anguilla</name>
    <dbReference type="NCBI Taxonomy" id="7936"/>
    <lineage>
        <taxon>Eukaryota</taxon>
        <taxon>Metazoa</taxon>
        <taxon>Chordata</taxon>
        <taxon>Craniata</taxon>
        <taxon>Vertebrata</taxon>
        <taxon>Euteleostomi</taxon>
        <taxon>Actinopterygii</taxon>
        <taxon>Neopterygii</taxon>
        <taxon>Teleostei</taxon>
        <taxon>Anguilliformes</taxon>
        <taxon>Anguillidae</taxon>
        <taxon>Anguilla</taxon>
    </lineage>
</organism>
<evidence type="ECO:0000313" key="1">
    <source>
        <dbReference type="EMBL" id="JAH31456.1"/>
    </source>
</evidence>
<reference evidence="1" key="1">
    <citation type="submission" date="2014-11" db="EMBL/GenBank/DDBJ databases">
        <authorList>
            <person name="Amaro Gonzalez C."/>
        </authorList>
    </citation>
    <scope>NUCLEOTIDE SEQUENCE</scope>
</reference>